<dbReference type="SUPFAM" id="SSF50978">
    <property type="entry name" value="WD40 repeat-like"/>
    <property type="match status" value="1"/>
</dbReference>
<dbReference type="Pfam" id="PF00400">
    <property type="entry name" value="WD40"/>
    <property type="match status" value="5"/>
</dbReference>
<evidence type="ECO:0000256" key="5">
    <source>
        <dbReference type="ARBA" id="ARBA00038344"/>
    </source>
</evidence>
<dbReference type="PANTHER" id="PTHR22852">
    <property type="entry name" value="LETHAL 2 DENTICLELESS PROTEIN RETINOIC ACID-REGULATED NUCLEAR MATRIX-ASSOCIATED PROTEIN"/>
    <property type="match status" value="1"/>
</dbReference>
<dbReference type="AlphaFoldDB" id="A0A8H7VXB7"/>
<dbReference type="PRINTS" id="PR00320">
    <property type="entry name" value="GPROTEINBRPT"/>
</dbReference>
<comment type="similarity">
    <text evidence="5">Belongs to the WD repeat cdt2 family.</text>
</comment>
<sequence length="533" mass="60871">MDITENEDPYKLDELTSYSAYVAARDKFMMEVDQDPNCSEQKTTKKQKQYDKERRRQPRAEKCTTVVYQLEKKTQTPCSKLSVDQADGDLAEATKNAVTEFHYKQPTATADQLLDRLTSTFEGLLISFLVPFYSRESSEDDKGKQQDPNQISIHRALKQRSTSTRRFGRTFNVSARFVLPLFQCPSNNIFQFIFPDHELCTPFYCDYSHQAYDGQLLAVADEDGRLSILRTDKDNHVSNLEYHNSFYCHRHAMTDVKWSKDDTMLATASIDKVIRLWDAEMRTSLAEFAGHNDCVRSVNWHPTNEHLIITGSKDGSYKIWDTRFNQKVSDDTSDVTTVPVYSAIKTVTDAHSDVKTMNKISKKSGFQSLVMISSGSVDGTVKLWDVRVGRTPKPIETAVFENEQGRKYGITDMKIDHSGTRLFSSCLDNSIYMNYLSDLSQPARRFTDPDYKVGSYDIKISLSPDDQFLLSGSLDKNVFAWEVDGPFDKAHQYQGHSKKVTGVTWNKRNINQFASCSEDFTTRIWKLGTGIDV</sequence>
<dbReference type="InterPro" id="IPR036322">
    <property type="entry name" value="WD40_repeat_dom_sf"/>
</dbReference>
<dbReference type="InterPro" id="IPR015943">
    <property type="entry name" value="WD40/YVTN_repeat-like_dom_sf"/>
</dbReference>
<accession>A0A8H7VXB7</accession>
<organism evidence="8 9">
    <name type="scientific">Thamnidium elegans</name>
    <dbReference type="NCBI Taxonomy" id="101142"/>
    <lineage>
        <taxon>Eukaryota</taxon>
        <taxon>Fungi</taxon>
        <taxon>Fungi incertae sedis</taxon>
        <taxon>Mucoromycota</taxon>
        <taxon>Mucoromycotina</taxon>
        <taxon>Mucoromycetes</taxon>
        <taxon>Mucorales</taxon>
        <taxon>Mucorineae</taxon>
        <taxon>Mucoraceae</taxon>
        <taxon>Thamnidium</taxon>
    </lineage>
</organism>
<dbReference type="Gene3D" id="2.130.10.10">
    <property type="entry name" value="YVTN repeat-like/Quinoprotein amine dehydrogenase"/>
    <property type="match status" value="3"/>
</dbReference>
<keyword evidence="9" id="KW-1185">Reference proteome</keyword>
<evidence type="ECO:0008006" key="10">
    <source>
        <dbReference type="Google" id="ProtNLM"/>
    </source>
</evidence>
<evidence type="ECO:0000256" key="1">
    <source>
        <dbReference type="ARBA" id="ARBA00004906"/>
    </source>
</evidence>
<evidence type="ECO:0000313" key="9">
    <source>
        <dbReference type="Proteomes" id="UP000613177"/>
    </source>
</evidence>
<proteinExistence type="inferred from homology"/>
<evidence type="ECO:0000256" key="6">
    <source>
        <dbReference type="PROSITE-ProRule" id="PRU00221"/>
    </source>
</evidence>
<dbReference type="InterPro" id="IPR020472">
    <property type="entry name" value="WD40_PAC1"/>
</dbReference>
<feature type="region of interest" description="Disordered" evidence="7">
    <location>
        <begin position="34"/>
        <end position="58"/>
    </location>
</feature>
<dbReference type="PANTHER" id="PTHR22852:SF0">
    <property type="entry name" value="DENTICLELESS PROTEIN HOMOLOG"/>
    <property type="match status" value="1"/>
</dbReference>
<keyword evidence="4" id="KW-0833">Ubl conjugation pathway</keyword>
<keyword evidence="2 6" id="KW-0853">WD repeat</keyword>
<keyword evidence="3" id="KW-0677">Repeat</keyword>
<dbReference type="PROSITE" id="PS50294">
    <property type="entry name" value="WD_REPEATS_REGION"/>
    <property type="match status" value="3"/>
</dbReference>
<dbReference type="EMBL" id="JAEPRE010000044">
    <property type="protein sequence ID" value="KAG2234847.1"/>
    <property type="molecule type" value="Genomic_DNA"/>
</dbReference>
<dbReference type="InterPro" id="IPR051865">
    <property type="entry name" value="WD-repeat_CDT2_adapter"/>
</dbReference>
<dbReference type="GO" id="GO:0030674">
    <property type="term" value="F:protein-macromolecule adaptor activity"/>
    <property type="evidence" value="ECO:0007669"/>
    <property type="project" value="TreeGrafter"/>
</dbReference>
<protein>
    <recommendedName>
        <fullName evidence="10">WD40 repeat-like protein</fullName>
    </recommendedName>
</protein>
<evidence type="ECO:0000256" key="4">
    <source>
        <dbReference type="ARBA" id="ARBA00022786"/>
    </source>
</evidence>
<dbReference type="GO" id="GO:0005634">
    <property type="term" value="C:nucleus"/>
    <property type="evidence" value="ECO:0007669"/>
    <property type="project" value="TreeGrafter"/>
</dbReference>
<dbReference type="InterPro" id="IPR001680">
    <property type="entry name" value="WD40_rpt"/>
</dbReference>
<evidence type="ECO:0000256" key="7">
    <source>
        <dbReference type="SAM" id="MobiDB-lite"/>
    </source>
</evidence>
<name>A0A8H7VXB7_9FUNG</name>
<evidence type="ECO:0000313" key="8">
    <source>
        <dbReference type="EMBL" id="KAG2234847.1"/>
    </source>
</evidence>
<gene>
    <name evidence="8" type="ORF">INT48_000510</name>
</gene>
<dbReference type="GO" id="GO:0043161">
    <property type="term" value="P:proteasome-mediated ubiquitin-dependent protein catabolic process"/>
    <property type="evidence" value="ECO:0007669"/>
    <property type="project" value="TreeGrafter"/>
</dbReference>
<feature type="repeat" description="WD" evidence="6">
    <location>
        <begin position="246"/>
        <end position="287"/>
    </location>
</feature>
<feature type="repeat" description="WD" evidence="6">
    <location>
        <begin position="460"/>
        <end position="484"/>
    </location>
</feature>
<dbReference type="PROSITE" id="PS50082">
    <property type="entry name" value="WD_REPEATS_2"/>
    <property type="match status" value="5"/>
</dbReference>
<comment type="pathway">
    <text evidence="1">Protein modification; protein ubiquitination.</text>
</comment>
<evidence type="ECO:0000256" key="3">
    <source>
        <dbReference type="ARBA" id="ARBA00022737"/>
    </source>
</evidence>
<reference evidence="8" key="1">
    <citation type="submission" date="2021-01" db="EMBL/GenBank/DDBJ databases">
        <title>Metabolic potential, ecology and presence of endohyphal bacteria is reflected in genomic diversity of Mucoromycotina.</title>
        <authorList>
            <person name="Muszewska A."/>
            <person name="Okrasinska A."/>
            <person name="Steczkiewicz K."/>
            <person name="Drgas O."/>
            <person name="Orlowska M."/>
            <person name="Perlinska-Lenart U."/>
            <person name="Aleksandrzak-Piekarczyk T."/>
            <person name="Szatraj K."/>
            <person name="Zielenkiewicz U."/>
            <person name="Pilsyk S."/>
            <person name="Malc E."/>
            <person name="Mieczkowski P."/>
            <person name="Kruszewska J.S."/>
            <person name="Biernat P."/>
            <person name="Pawlowska J."/>
        </authorList>
    </citation>
    <scope>NUCLEOTIDE SEQUENCE</scope>
    <source>
        <strain evidence="8">WA0000018081</strain>
    </source>
</reference>
<dbReference type="SMART" id="SM00320">
    <property type="entry name" value="WD40"/>
    <property type="match status" value="6"/>
</dbReference>
<dbReference type="Proteomes" id="UP000613177">
    <property type="component" value="Unassembled WGS sequence"/>
</dbReference>
<feature type="repeat" description="WD" evidence="6">
    <location>
        <begin position="288"/>
        <end position="330"/>
    </location>
</feature>
<feature type="compositionally biased region" description="Basic and acidic residues" evidence="7">
    <location>
        <begin position="48"/>
        <end position="58"/>
    </location>
</feature>
<evidence type="ECO:0000256" key="2">
    <source>
        <dbReference type="ARBA" id="ARBA00022574"/>
    </source>
</evidence>
<feature type="repeat" description="WD" evidence="6">
    <location>
        <begin position="371"/>
        <end position="394"/>
    </location>
</feature>
<dbReference type="CDD" id="cd00200">
    <property type="entry name" value="WD40"/>
    <property type="match status" value="1"/>
</dbReference>
<feature type="repeat" description="WD" evidence="6">
    <location>
        <begin position="493"/>
        <end position="533"/>
    </location>
</feature>
<comment type="caution">
    <text evidence="8">The sequence shown here is derived from an EMBL/GenBank/DDBJ whole genome shotgun (WGS) entry which is preliminary data.</text>
</comment>